<dbReference type="PANTHER" id="PTHR30250:SF26">
    <property type="entry name" value="PSMA PROTEIN"/>
    <property type="match status" value="1"/>
</dbReference>
<feature type="transmembrane region" description="Helical" evidence="6">
    <location>
        <begin position="463"/>
        <end position="486"/>
    </location>
</feature>
<name>A0A8J3APH6_9BIFI</name>
<evidence type="ECO:0000256" key="3">
    <source>
        <dbReference type="ARBA" id="ARBA00022692"/>
    </source>
</evidence>
<feature type="transmembrane region" description="Helical" evidence="6">
    <location>
        <begin position="311"/>
        <end position="332"/>
    </location>
</feature>
<evidence type="ECO:0008006" key="9">
    <source>
        <dbReference type="Google" id="ProtNLM"/>
    </source>
</evidence>
<feature type="transmembrane region" description="Helical" evidence="6">
    <location>
        <begin position="338"/>
        <end position="360"/>
    </location>
</feature>
<sequence>MKHTIVNTVATGLATFIQFGISFFLTPYIVHTIGATAYGFIGLVNTIIGYSGIITIALNTMAGRFITIEYNRGNLHKANVYFKSVLISSAVLAVVFLIPGVLFSLHPEWIMNIPQNLLQDVRITFFFSMLSTEIALLLSVYGCVYFVRNRLDKSALRNIESNILRAIILIALFALLQPKIYYLTATMLVVTLYTAAANIYYTRKLTPELSMRNARFSGAAVRELVSAGVWKSVDSLSYTLLISLSLYMVNLFLGPALAGQFSLANTIKIMITSVMWSLTGALTPQFFHLYARGEQQELVSWITNTIRLATAVYCIDIGFLIVFGRDFFALWVPSQDSAFLQAMSVGILAPTVFSVGSNIVNQVYITLNKLKIPSIAFFIFGALNVSISLVLLHTTQWGIWVIIGVMGVLDAVKNAIWVPWYAAHCLGISYKKFARSIFASILCIVPVLAIGFGYRMLFPVHSWIGFIAAGVVCCAASAAVLFVLAVPKPLRTEIISRASSVLLGGSKGGHSHG</sequence>
<accession>A0A8J3APH6</accession>
<keyword evidence="3 6" id="KW-0812">Transmembrane</keyword>
<dbReference type="InterPro" id="IPR050833">
    <property type="entry name" value="Poly_Biosynth_Transport"/>
</dbReference>
<gene>
    <name evidence="7" type="ORF">GCM10007377_11280</name>
</gene>
<keyword evidence="5 6" id="KW-0472">Membrane</keyword>
<keyword evidence="8" id="KW-1185">Reference proteome</keyword>
<feature type="transmembrane region" description="Helical" evidence="6">
    <location>
        <begin position="437"/>
        <end position="457"/>
    </location>
</feature>
<proteinExistence type="predicted"/>
<feature type="transmembrane region" description="Helical" evidence="6">
    <location>
        <begin position="269"/>
        <end position="290"/>
    </location>
</feature>
<dbReference type="PANTHER" id="PTHR30250">
    <property type="entry name" value="PST FAMILY PREDICTED COLANIC ACID TRANSPORTER"/>
    <property type="match status" value="1"/>
</dbReference>
<feature type="transmembrane region" description="Helical" evidence="6">
    <location>
        <begin position="80"/>
        <end position="103"/>
    </location>
</feature>
<feature type="transmembrane region" description="Helical" evidence="6">
    <location>
        <begin position="372"/>
        <end position="391"/>
    </location>
</feature>
<dbReference type="Pfam" id="PF01943">
    <property type="entry name" value="Polysacc_synt"/>
    <property type="match status" value="1"/>
</dbReference>
<reference evidence="7" key="2">
    <citation type="submission" date="2020-09" db="EMBL/GenBank/DDBJ databases">
        <authorList>
            <person name="Sun Q."/>
            <person name="Sedlacek I."/>
        </authorList>
    </citation>
    <scope>NUCLEOTIDE SEQUENCE</scope>
    <source>
        <strain evidence="7">CCM 8606</strain>
    </source>
</reference>
<evidence type="ECO:0000256" key="1">
    <source>
        <dbReference type="ARBA" id="ARBA00004651"/>
    </source>
</evidence>
<evidence type="ECO:0000313" key="7">
    <source>
        <dbReference type="EMBL" id="GGI14507.1"/>
    </source>
</evidence>
<feature type="transmembrane region" description="Helical" evidence="6">
    <location>
        <begin position="236"/>
        <end position="257"/>
    </location>
</feature>
<dbReference type="RefSeq" id="WP_188355267.1">
    <property type="nucleotide sequence ID" value="NZ_BMDH01000002.1"/>
</dbReference>
<keyword evidence="4 6" id="KW-1133">Transmembrane helix</keyword>
<feature type="transmembrane region" description="Helical" evidence="6">
    <location>
        <begin position="36"/>
        <end position="59"/>
    </location>
</feature>
<organism evidence="7 8">
    <name type="scientific">Galliscardovia ingluviei</name>
    <dbReference type="NCBI Taxonomy" id="1769422"/>
    <lineage>
        <taxon>Bacteria</taxon>
        <taxon>Bacillati</taxon>
        <taxon>Actinomycetota</taxon>
        <taxon>Actinomycetes</taxon>
        <taxon>Bifidobacteriales</taxon>
        <taxon>Bifidobacteriaceae</taxon>
        <taxon>Galliscardovia</taxon>
    </lineage>
</organism>
<dbReference type="AlphaFoldDB" id="A0A8J3APH6"/>
<comment type="subcellular location">
    <subcellularLocation>
        <location evidence="1">Cell membrane</location>
        <topology evidence="1">Multi-pass membrane protein</topology>
    </subcellularLocation>
</comment>
<dbReference type="EMBL" id="BMDH01000002">
    <property type="protein sequence ID" value="GGI14507.1"/>
    <property type="molecule type" value="Genomic_DNA"/>
</dbReference>
<dbReference type="GO" id="GO:0005886">
    <property type="term" value="C:plasma membrane"/>
    <property type="evidence" value="ECO:0007669"/>
    <property type="project" value="UniProtKB-SubCell"/>
</dbReference>
<feature type="transmembrane region" description="Helical" evidence="6">
    <location>
        <begin position="182"/>
        <end position="201"/>
    </location>
</feature>
<dbReference type="InterPro" id="IPR002797">
    <property type="entry name" value="Polysacc_synth"/>
</dbReference>
<evidence type="ECO:0000256" key="6">
    <source>
        <dbReference type="SAM" id="Phobius"/>
    </source>
</evidence>
<evidence type="ECO:0000256" key="2">
    <source>
        <dbReference type="ARBA" id="ARBA00022475"/>
    </source>
</evidence>
<evidence type="ECO:0000256" key="5">
    <source>
        <dbReference type="ARBA" id="ARBA00023136"/>
    </source>
</evidence>
<reference evidence="7" key="1">
    <citation type="journal article" date="2014" name="Int. J. Syst. Evol. Microbiol.">
        <title>Complete genome sequence of Corynebacterium casei LMG S-19264T (=DSM 44701T), isolated from a smear-ripened cheese.</title>
        <authorList>
            <consortium name="US DOE Joint Genome Institute (JGI-PGF)"/>
            <person name="Walter F."/>
            <person name="Albersmeier A."/>
            <person name="Kalinowski J."/>
            <person name="Ruckert C."/>
        </authorList>
    </citation>
    <scope>NUCLEOTIDE SEQUENCE</scope>
    <source>
        <strain evidence="7">CCM 8606</strain>
    </source>
</reference>
<evidence type="ECO:0000256" key="4">
    <source>
        <dbReference type="ARBA" id="ARBA00022989"/>
    </source>
</evidence>
<dbReference type="Proteomes" id="UP000619536">
    <property type="component" value="Unassembled WGS sequence"/>
</dbReference>
<feature type="transmembrane region" description="Helical" evidence="6">
    <location>
        <begin position="123"/>
        <end position="147"/>
    </location>
</feature>
<comment type="caution">
    <text evidence="7">The sequence shown here is derived from an EMBL/GenBank/DDBJ whole genome shotgun (WGS) entry which is preliminary data.</text>
</comment>
<feature type="transmembrane region" description="Helical" evidence="6">
    <location>
        <begin position="159"/>
        <end position="176"/>
    </location>
</feature>
<protein>
    <recommendedName>
        <fullName evidence="9">Polysaccharide biosynthesis protein</fullName>
    </recommendedName>
</protein>
<keyword evidence="2" id="KW-1003">Cell membrane</keyword>
<evidence type="ECO:0000313" key="8">
    <source>
        <dbReference type="Proteomes" id="UP000619536"/>
    </source>
</evidence>
<feature type="transmembrane region" description="Helical" evidence="6">
    <location>
        <begin position="12"/>
        <end position="30"/>
    </location>
</feature>
<feature type="transmembrane region" description="Helical" evidence="6">
    <location>
        <begin position="397"/>
        <end position="416"/>
    </location>
</feature>